<dbReference type="GO" id="GO:0016787">
    <property type="term" value="F:hydrolase activity"/>
    <property type="evidence" value="ECO:0007669"/>
    <property type="project" value="UniProtKB-KW"/>
</dbReference>
<dbReference type="Gene3D" id="3.40.50.10810">
    <property type="entry name" value="Tandem AAA-ATPase domain"/>
    <property type="match status" value="1"/>
</dbReference>
<accession>A0A9P0NIZ2</accession>
<evidence type="ECO:0000313" key="5">
    <source>
        <dbReference type="EMBL" id="CAH1725425.1"/>
    </source>
</evidence>
<dbReference type="GO" id="GO:0008094">
    <property type="term" value="F:ATP-dependent activity, acting on DNA"/>
    <property type="evidence" value="ECO:0007669"/>
    <property type="project" value="TreeGrafter"/>
</dbReference>
<keyword evidence="6" id="KW-1185">Reference proteome</keyword>
<keyword evidence="2" id="KW-0378">Hydrolase</keyword>
<dbReference type="EMBL" id="OU899035">
    <property type="protein sequence ID" value="CAH1725425.1"/>
    <property type="molecule type" value="Genomic_DNA"/>
</dbReference>
<dbReference type="Proteomes" id="UP001154329">
    <property type="component" value="Chromosome 2"/>
</dbReference>
<dbReference type="InterPro" id="IPR000330">
    <property type="entry name" value="SNF2_N"/>
</dbReference>
<dbReference type="AlphaFoldDB" id="A0A9P0NIZ2"/>
<dbReference type="GO" id="GO:0006281">
    <property type="term" value="P:DNA repair"/>
    <property type="evidence" value="ECO:0007669"/>
    <property type="project" value="TreeGrafter"/>
</dbReference>
<organism evidence="5 6">
    <name type="scientific">Aphis gossypii</name>
    <name type="common">Cotton aphid</name>
    <dbReference type="NCBI Taxonomy" id="80765"/>
    <lineage>
        <taxon>Eukaryota</taxon>
        <taxon>Metazoa</taxon>
        <taxon>Ecdysozoa</taxon>
        <taxon>Arthropoda</taxon>
        <taxon>Hexapoda</taxon>
        <taxon>Insecta</taxon>
        <taxon>Pterygota</taxon>
        <taxon>Neoptera</taxon>
        <taxon>Paraneoptera</taxon>
        <taxon>Hemiptera</taxon>
        <taxon>Sternorrhyncha</taxon>
        <taxon>Aphidomorpha</taxon>
        <taxon>Aphidoidea</taxon>
        <taxon>Aphididae</taxon>
        <taxon>Aphidini</taxon>
        <taxon>Aphis</taxon>
        <taxon>Aphis</taxon>
    </lineage>
</organism>
<gene>
    <name evidence="5" type="ORF">APHIGO_LOCUS6513</name>
</gene>
<evidence type="ECO:0000259" key="4">
    <source>
        <dbReference type="Pfam" id="PF00176"/>
    </source>
</evidence>
<reference evidence="5" key="1">
    <citation type="submission" date="2022-02" db="EMBL/GenBank/DDBJ databases">
        <authorList>
            <person name="King R."/>
        </authorList>
    </citation>
    <scope>NUCLEOTIDE SEQUENCE</scope>
</reference>
<dbReference type="GO" id="GO:0005634">
    <property type="term" value="C:nucleus"/>
    <property type="evidence" value="ECO:0007669"/>
    <property type="project" value="TreeGrafter"/>
</dbReference>
<evidence type="ECO:0000256" key="3">
    <source>
        <dbReference type="ARBA" id="ARBA00022840"/>
    </source>
</evidence>
<name>A0A9P0NIZ2_APHGO</name>
<dbReference type="InterPro" id="IPR050628">
    <property type="entry name" value="SNF2_RAD54_helicase_TF"/>
</dbReference>
<dbReference type="Pfam" id="PF00176">
    <property type="entry name" value="SNF2-rel_dom"/>
    <property type="match status" value="1"/>
</dbReference>
<dbReference type="PANTHER" id="PTHR45626">
    <property type="entry name" value="TRANSCRIPTION TERMINATION FACTOR 2-RELATED"/>
    <property type="match status" value="1"/>
</dbReference>
<evidence type="ECO:0000313" key="6">
    <source>
        <dbReference type="Proteomes" id="UP001154329"/>
    </source>
</evidence>
<evidence type="ECO:0000256" key="2">
    <source>
        <dbReference type="ARBA" id="ARBA00022801"/>
    </source>
</evidence>
<evidence type="ECO:0000256" key="1">
    <source>
        <dbReference type="ARBA" id="ARBA00022741"/>
    </source>
</evidence>
<keyword evidence="1" id="KW-0547">Nucleotide-binding</keyword>
<feature type="domain" description="SNF2 N-terminal" evidence="4">
    <location>
        <begin position="1"/>
        <end position="114"/>
    </location>
</feature>
<dbReference type="InterPro" id="IPR038718">
    <property type="entry name" value="SNF2-like_sf"/>
</dbReference>
<dbReference type="SUPFAM" id="SSF52540">
    <property type="entry name" value="P-loop containing nucleoside triphosphate hydrolases"/>
    <property type="match status" value="1"/>
</dbReference>
<dbReference type="GO" id="GO:0005524">
    <property type="term" value="F:ATP binding"/>
    <property type="evidence" value="ECO:0007669"/>
    <property type="project" value="UniProtKB-KW"/>
</dbReference>
<sequence>MVTRESKKPYGGIIATDMGTVNCKIAILMHLLSKSNAPNLDNTQSEGESDSDEPIVLNGCTLIVCPRSSLDDWINCIGQSIQPGTLNVWVHYGKNREISLHDLTQKDIVITTITLV</sequence>
<proteinExistence type="predicted"/>
<dbReference type="InterPro" id="IPR027417">
    <property type="entry name" value="P-loop_NTPase"/>
</dbReference>
<protein>
    <recommendedName>
        <fullName evidence="4">SNF2 N-terminal domain-containing protein</fullName>
    </recommendedName>
</protein>
<reference evidence="5" key="2">
    <citation type="submission" date="2022-10" db="EMBL/GenBank/DDBJ databases">
        <authorList>
            <consortium name="ENA_rothamsted_submissions"/>
            <consortium name="culmorum"/>
            <person name="King R."/>
        </authorList>
    </citation>
    <scope>NUCLEOTIDE SEQUENCE</scope>
</reference>
<keyword evidence="3" id="KW-0067">ATP-binding</keyword>